<name>A0A6J4KCQ2_9ACTN</name>
<dbReference type="GO" id="GO:0004476">
    <property type="term" value="F:mannose-6-phosphate isomerase activity"/>
    <property type="evidence" value="ECO:0007669"/>
    <property type="project" value="UniProtKB-EC"/>
</dbReference>
<evidence type="ECO:0000256" key="5">
    <source>
        <dbReference type="ARBA" id="ARBA00022833"/>
    </source>
</evidence>
<dbReference type="AlphaFoldDB" id="A0A6J4KCQ2"/>
<dbReference type="NCBIfam" id="TIGR00218">
    <property type="entry name" value="manA"/>
    <property type="match status" value="1"/>
</dbReference>
<dbReference type="Gene3D" id="2.60.120.10">
    <property type="entry name" value="Jelly Rolls"/>
    <property type="match status" value="2"/>
</dbReference>
<gene>
    <name evidence="10" type="ORF">AVDCRST_MAG61-1051</name>
</gene>
<evidence type="ECO:0000256" key="1">
    <source>
        <dbReference type="ARBA" id="ARBA00000757"/>
    </source>
</evidence>
<dbReference type="EMBL" id="CADCTT010000162">
    <property type="protein sequence ID" value="CAA9301674.1"/>
    <property type="molecule type" value="Genomic_DNA"/>
</dbReference>
<dbReference type="Gene3D" id="1.10.441.10">
    <property type="entry name" value="Phosphomannose Isomerase, domain 2"/>
    <property type="match status" value="1"/>
</dbReference>
<accession>A0A6J4KCQ2</accession>
<dbReference type="PANTHER" id="PTHR10309">
    <property type="entry name" value="MANNOSE-6-PHOSPHATE ISOMERASE"/>
    <property type="match status" value="1"/>
</dbReference>
<dbReference type="InterPro" id="IPR046457">
    <property type="entry name" value="PMI_typeI_cat"/>
</dbReference>
<feature type="domain" description="Phosphomannose isomerase type I catalytic" evidence="9">
    <location>
        <begin position="4"/>
        <end position="145"/>
    </location>
</feature>
<feature type="binding site" evidence="8">
    <location>
        <position position="130"/>
    </location>
    <ligand>
        <name>Zn(2+)</name>
        <dbReference type="ChEBI" id="CHEBI:29105"/>
    </ligand>
</feature>
<feature type="binding site" evidence="8">
    <location>
        <position position="95"/>
    </location>
    <ligand>
        <name>Zn(2+)</name>
        <dbReference type="ChEBI" id="CHEBI:29105"/>
    </ligand>
</feature>
<dbReference type="PRINTS" id="PR00714">
    <property type="entry name" value="MAN6PISMRASE"/>
</dbReference>
<dbReference type="EC" id="5.3.1.8" evidence="3"/>
<organism evidence="10">
    <name type="scientific">uncultured Friedmanniella sp</name>
    <dbReference type="NCBI Taxonomy" id="335381"/>
    <lineage>
        <taxon>Bacteria</taxon>
        <taxon>Bacillati</taxon>
        <taxon>Actinomycetota</taxon>
        <taxon>Actinomycetes</taxon>
        <taxon>Propionibacteriales</taxon>
        <taxon>Nocardioidaceae</taxon>
        <taxon>Friedmanniella</taxon>
        <taxon>environmental samples</taxon>
    </lineage>
</organism>
<evidence type="ECO:0000256" key="4">
    <source>
        <dbReference type="ARBA" id="ARBA00022723"/>
    </source>
</evidence>
<sequence length="398" mass="41838">MPERLTGTLQPYAWGSTTFIPDLLGEQPTGQPQAELWLGAHGSASSTLGDRSLDAVIAEDPAGIVGTASVRAFGNGLPFLLKVLAAAKPLSLQAHPSREQAEQGFAREQQAGVSTDAGDRLYKDAWPKPEMLCALMDSEALCGFRDPGETHGLFTRLGVGAATVLVAPLADTRTPPAERLAGVFARLLRLQGSEREVVREVAAAAATVVDGGELGLFARTARELGEHYDDDPGVLAALLLNRITLRLHEAVYLSAGNLHAYLSGGGVEIMANSDNVIRGGLTAKRVDVDELLDILDFTPASPCYVQPVEISPGCWHYPTSAPEFALWRLEPRETSVEVPASALARVLLVTDGSASRSVVGDGEDLQLRRGQSAFARAGEALTVGGSGTVFVAGPGVDG</sequence>
<evidence type="ECO:0000256" key="6">
    <source>
        <dbReference type="ARBA" id="ARBA00023235"/>
    </source>
</evidence>
<dbReference type="GO" id="GO:0005975">
    <property type="term" value="P:carbohydrate metabolic process"/>
    <property type="evidence" value="ECO:0007669"/>
    <property type="project" value="InterPro"/>
</dbReference>
<evidence type="ECO:0000256" key="8">
    <source>
        <dbReference type="PIRSR" id="PIRSR001480-2"/>
    </source>
</evidence>
<evidence type="ECO:0000256" key="2">
    <source>
        <dbReference type="ARBA" id="ARBA00010772"/>
    </source>
</evidence>
<keyword evidence="4 8" id="KW-0479">Metal-binding</keyword>
<comment type="catalytic activity">
    <reaction evidence="1">
        <text>D-mannose 6-phosphate = D-fructose 6-phosphate</text>
        <dbReference type="Rhea" id="RHEA:12356"/>
        <dbReference type="ChEBI" id="CHEBI:58735"/>
        <dbReference type="ChEBI" id="CHEBI:61527"/>
        <dbReference type="EC" id="5.3.1.8"/>
    </reaction>
</comment>
<dbReference type="InterPro" id="IPR016305">
    <property type="entry name" value="Mannose-6-P_Isomerase"/>
</dbReference>
<dbReference type="GO" id="GO:0005829">
    <property type="term" value="C:cytosol"/>
    <property type="evidence" value="ECO:0007669"/>
    <property type="project" value="TreeGrafter"/>
</dbReference>
<feature type="binding site" evidence="8">
    <location>
        <position position="93"/>
    </location>
    <ligand>
        <name>Zn(2+)</name>
        <dbReference type="ChEBI" id="CHEBI:29105"/>
    </ligand>
</feature>
<comment type="cofactor">
    <cofactor evidence="8">
        <name>Zn(2+)</name>
        <dbReference type="ChEBI" id="CHEBI:29105"/>
    </cofactor>
    <text evidence="8">Binds 1 zinc ion per subunit.</text>
</comment>
<dbReference type="CDD" id="cd07011">
    <property type="entry name" value="cupin_PMI_type_I_N"/>
    <property type="match status" value="1"/>
</dbReference>
<dbReference type="PIRSF" id="PIRSF001480">
    <property type="entry name" value="Mannose-6-phosphate_isomerase"/>
    <property type="match status" value="1"/>
</dbReference>
<feature type="binding site" evidence="8">
    <location>
        <position position="259"/>
    </location>
    <ligand>
        <name>Zn(2+)</name>
        <dbReference type="ChEBI" id="CHEBI:29105"/>
    </ligand>
</feature>
<keyword evidence="5 8" id="KW-0862">Zinc</keyword>
<evidence type="ECO:0000259" key="9">
    <source>
        <dbReference type="Pfam" id="PF20511"/>
    </source>
</evidence>
<dbReference type="GO" id="GO:0008270">
    <property type="term" value="F:zinc ion binding"/>
    <property type="evidence" value="ECO:0007669"/>
    <property type="project" value="InterPro"/>
</dbReference>
<dbReference type="InterPro" id="IPR011051">
    <property type="entry name" value="RmlC_Cupin_sf"/>
</dbReference>
<reference evidence="10" key="1">
    <citation type="submission" date="2020-02" db="EMBL/GenBank/DDBJ databases">
        <authorList>
            <person name="Meier V. D."/>
        </authorList>
    </citation>
    <scope>NUCLEOTIDE SEQUENCE</scope>
    <source>
        <strain evidence="10">AVDCRST_MAG61</strain>
    </source>
</reference>
<dbReference type="InterPro" id="IPR014710">
    <property type="entry name" value="RmlC-like_jellyroll"/>
</dbReference>
<dbReference type="PANTHER" id="PTHR10309:SF0">
    <property type="entry name" value="MANNOSE-6-PHOSPHATE ISOMERASE"/>
    <property type="match status" value="1"/>
</dbReference>
<proteinExistence type="inferred from homology"/>
<dbReference type="Pfam" id="PF20511">
    <property type="entry name" value="PMI_typeI_cat"/>
    <property type="match status" value="1"/>
</dbReference>
<evidence type="ECO:0000256" key="3">
    <source>
        <dbReference type="ARBA" id="ARBA00011956"/>
    </source>
</evidence>
<keyword evidence="6 10" id="KW-0413">Isomerase</keyword>
<feature type="active site" evidence="7">
    <location>
        <position position="278"/>
    </location>
</feature>
<comment type="similarity">
    <text evidence="2">Belongs to the mannose-6-phosphate isomerase type 1 family.</text>
</comment>
<evidence type="ECO:0000256" key="7">
    <source>
        <dbReference type="PIRSR" id="PIRSR001480-1"/>
    </source>
</evidence>
<evidence type="ECO:0000313" key="10">
    <source>
        <dbReference type="EMBL" id="CAA9301674.1"/>
    </source>
</evidence>
<dbReference type="GO" id="GO:0009298">
    <property type="term" value="P:GDP-mannose biosynthetic process"/>
    <property type="evidence" value="ECO:0007669"/>
    <property type="project" value="InterPro"/>
</dbReference>
<protein>
    <recommendedName>
        <fullName evidence="3">mannose-6-phosphate isomerase</fullName>
        <ecNumber evidence="3">5.3.1.8</ecNumber>
    </recommendedName>
</protein>
<dbReference type="InterPro" id="IPR001250">
    <property type="entry name" value="Man6P_Isoase-1"/>
</dbReference>
<dbReference type="SUPFAM" id="SSF51182">
    <property type="entry name" value="RmlC-like cupins"/>
    <property type="match status" value="1"/>
</dbReference>